<dbReference type="PANTHER" id="PTHR43179">
    <property type="entry name" value="RHAMNOSYLTRANSFERASE WBBL"/>
    <property type="match status" value="1"/>
</dbReference>
<evidence type="ECO:0000256" key="4">
    <source>
        <dbReference type="ARBA" id="ARBA00022679"/>
    </source>
</evidence>
<comment type="pathway">
    <text evidence="1">Cell wall biogenesis; cell wall polysaccharide biosynthesis.</text>
</comment>
<organism evidence="6 7">
    <name type="scientific">Actinacidiphila acidipaludis</name>
    <dbReference type="NCBI Taxonomy" id="2873382"/>
    <lineage>
        <taxon>Bacteria</taxon>
        <taxon>Bacillati</taxon>
        <taxon>Actinomycetota</taxon>
        <taxon>Actinomycetes</taxon>
        <taxon>Kitasatosporales</taxon>
        <taxon>Streptomycetaceae</taxon>
        <taxon>Actinacidiphila</taxon>
    </lineage>
</organism>
<accession>A0ABS7Q3E8</accession>
<dbReference type="CDD" id="cd00761">
    <property type="entry name" value="Glyco_tranf_GTA_type"/>
    <property type="match status" value="1"/>
</dbReference>
<keyword evidence="3" id="KW-0328">Glycosyltransferase</keyword>
<dbReference type="InterPro" id="IPR001173">
    <property type="entry name" value="Glyco_trans_2-like"/>
</dbReference>
<comment type="caution">
    <text evidence="6">The sequence shown here is derived from an EMBL/GenBank/DDBJ whole genome shotgun (WGS) entry which is preliminary data.</text>
</comment>
<dbReference type="EMBL" id="JAINZZ010000005">
    <property type="protein sequence ID" value="MBY8877381.1"/>
    <property type="molecule type" value="Genomic_DNA"/>
</dbReference>
<evidence type="ECO:0000313" key="7">
    <source>
        <dbReference type="Proteomes" id="UP000778578"/>
    </source>
</evidence>
<keyword evidence="7" id="KW-1185">Reference proteome</keyword>
<gene>
    <name evidence="6" type="ORF">K7862_06965</name>
</gene>
<dbReference type="InterPro" id="IPR029044">
    <property type="entry name" value="Nucleotide-diphossugar_trans"/>
</dbReference>
<dbReference type="Gene3D" id="3.90.550.10">
    <property type="entry name" value="Spore Coat Polysaccharide Biosynthesis Protein SpsA, Chain A"/>
    <property type="match status" value="1"/>
</dbReference>
<keyword evidence="4" id="KW-0808">Transferase</keyword>
<dbReference type="Pfam" id="PF00535">
    <property type="entry name" value="Glycos_transf_2"/>
    <property type="match status" value="1"/>
</dbReference>
<name>A0ABS7Q3E8_9ACTN</name>
<evidence type="ECO:0000256" key="3">
    <source>
        <dbReference type="ARBA" id="ARBA00022676"/>
    </source>
</evidence>
<comment type="similarity">
    <text evidence="2">Belongs to the glycosyltransferase 2 family.</text>
</comment>
<evidence type="ECO:0000256" key="2">
    <source>
        <dbReference type="ARBA" id="ARBA00006739"/>
    </source>
</evidence>
<dbReference type="PANTHER" id="PTHR43179:SF12">
    <property type="entry name" value="GALACTOFURANOSYLTRANSFERASE GLFT2"/>
    <property type="match status" value="1"/>
</dbReference>
<evidence type="ECO:0000259" key="5">
    <source>
        <dbReference type="Pfam" id="PF00535"/>
    </source>
</evidence>
<evidence type="ECO:0000313" key="6">
    <source>
        <dbReference type="EMBL" id="MBY8877381.1"/>
    </source>
</evidence>
<proteinExistence type="inferred from homology"/>
<feature type="domain" description="Glycosyltransferase 2-like" evidence="5">
    <location>
        <begin position="2"/>
        <end position="138"/>
    </location>
</feature>
<dbReference type="SUPFAM" id="SSF53448">
    <property type="entry name" value="Nucleotide-diphospho-sugar transferases"/>
    <property type="match status" value="1"/>
</dbReference>
<protein>
    <submittedName>
        <fullName evidence="6">Glycosyltransferase family 2 protein</fullName>
    </submittedName>
</protein>
<evidence type="ECO:0000256" key="1">
    <source>
        <dbReference type="ARBA" id="ARBA00004776"/>
    </source>
</evidence>
<dbReference type="Proteomes" id="UP000778578">
    <property type="component" value="Unassembled WGS sequence"/>
</dbReference>
<sequence length="288" mass="31377">MPFFEVSRAPLDRLLHALDQQDYPADLVRIVLVDNNEARVGFLPRPGCASVTLVHAPEPIGSYAARNAGLGLAHSDLVLFTDADCLPHPQWISEMVRALVGSPCCVVAGGSISVTSRDPHRPHVVEDFDRRMHLRQGDYLSRGFAATANLGTCSAVFAHVGSFAAGLLSGGDEEWCERTRAAGVPVIPVTSALVRHPARRTLSSVVTKNRRGCGSPFQKWARAPGPTVAACFGAELLRVRSRWRRLWVDRHPTRPARWCGLVALFVLVEIVRLAECARLAAGGTPERR</sequence>
<reference evidence="6 7" key="1">
    <citation type="submission" date="2021-08" db="EMBL/GenBank/DDBJ databases">
        <title>WGS of actinomycetes from Thailand.</title>
        <authorList>
            <person name="Thawai C."/>
        </authorList>
    </citation>
    <scope>NUCLEOTIDE SEQUENCE [LARGE SCALE GENOMIC DNA]</scope>
    <source>
        <strain evidence="6 7">PLK6-54</strain>
    </source>
</reference>